<evidence type="ECO:0000256" key="1">
    <source>
        <dbReference type="ARBA" id="ARBA00001964"/>
    </source>
</evidence>
<dbReference type="OrthoDB" id="9771835at2"/>
<keyword evidence="2" id="KW-0560">Oxidoreductase</keyword>
<dbReference type="SUPFAM" id="SSF52922">
    <property type="entry name" value="TK C-terminal domain-like"/>
    <property type="match status" value="1"/>
</dbReference>
<dbReference type="InterPro" id="IPR009014">
    <property type="entry name" value="Transketo_C/PFOR_II"/>
</dbReference>
<evidence type="ECO:0000259" key="4">
    <source>
        <dbReference type="SMART" id="SM00861"/>
    </source>
</evidence>
<organism evidence="5 6">
    <name type="scientific">Thermoflavimicrobium dichotomicum</name>
    <dbReference type="NCBI Taxonomy" id="46223"/>
    <lineage>
        <taxon>Bacteria</taxon>
        <taxon>Bacillati</taxon>
        <taxon>Bacillota</taxon>
        <taxon>Bacilli</taxon>
        <taxon>Bacillales</taxon>
        <taxon>Thermoactinomycetaceae</taxon>
        <taxon>Thermoflavimicrobium</taxon>
    </lineage>
</organism>
<evidence type="ECO:0000313" key="5">
    <source>
        <dbReference type="EMBL" id="SFJ47024.1"/>
    </source>
</evidence>
<evidence type="ECO:0000256" key="3">
    <source>
        <dbReference type="ARBA" id="ARBA00023052"/>
    </source>
</evidence>
<dbReference type="STRING" id="46223.SAMN05421852_11087"/>
<dbReference type="RefSeq" id="WP_093230376.1">
    <property type="nucleotide sequence ID" value="NZ_FORR01000010.1"/>
</dbReference>
<dbReference type="CDD" id="cd07036">
    <property type="entry name" value="TPP_PYR_E1-PDHc-beta_like"/>
    <property type="match status" value="1"/>
</dbReference>
<evidence type="ECO:0000256" key="2">
    <source>
        <dbReference type="ARBA" id="ARBA00023002"/>
    </source>
</evidence>
<dbReference type="PANTHER" id="PTHR43257:SF2">
    <property type="entry name" value="PYRUVATE DEHYDROGENASE E1 COMPONENT SUBUNIT BETA"/>
    <property type="match status" value="1"/>
</dbReference>
<dbReference type="GO" id="GO:0016491">
    <property type="term" value="F:oxidoreductase activity"/>
    <property type="evidence" value="ECO:0007669"/>
    <property type="project" value="UniProtKB-KW"/>
</dbReference>
<evidence type="ECO:0000313" key="6">
    <source>
        <dbReference type="Proteomes" id="UP000199545"/>
    </source>
</evidence>
<dbReference type="FunFam" id="3.40.50.970:FF:000001">
    <property type="entry name" value="Pyruvate dehydrogenase E1 beta subunit"/>
    <property type="match status" value="1"/>
</dbReference>
<proteinExistence type="predicted"/>
<gene>
    <name evidence="5" type="ORF">SAMN05421852_11087</name>
</gene>
<dbReference type="InterPro" id="IPR029061">
    <property type="entry name" value="THDP-binding"/>
</dbReference>
<dbReference type="PANTHER" id="PTHR43257">
    <property type="entry name" value="PYRUVATE DEHYDROGENASE E1 COMPONENT BETA SUBUNIT"/>
    <property type="match status" value="1"/>
</dbReference>
<dbReference type="Gene3D" id="3.40.50.970">
    <property type="match status" value="1"/>
</dbReference>
<sequence length="326" mass="35564">MAQMTMIQAINDAMRVEMERDENVIVLGEDVGVNGGVFRATDGLQKQFGENRSIDTPLAESGIVGTAVAMAALGMRPIAEIQFGGFIYEAMDAVCTQAARLRFRTGGRFNCPLVIRMPYGGGAKTPEMHSDSFEALFLHTPGLKVVVPSNPYDAKGLLISAIRDNDPVIFYENMPLYRSVKQEVPEGAYTVPIGKANVVKEGNDVTVIAYGNMVRLSQQAIEAVEKERGVSIELIDLRTISPLDMDTIFESVDKTGRVVIVHEAVRTGGVGAEIIARINEERILKLEAPCVRVTAPDTPYPPTLIEDKWLPTKGRIAAGIKKVLDF</sequence>
<dbReference type="AlphaFoldDB" id="A0A1I3RK76"/>
<keyword evidence="3" id="KW-0786">Thiamine pyrophosphate</keyword>
<feature type="domain" description="Transketolase-like pyrimidine-binding" evidence="4">
    <location>
        <begin position="4"/>
        <end position="179"/>
    </location>
</feature>
<dbReference type="Proteomes" id="UP000199545">
    <property type="component" value="Unassembled WGS sequence"/>
</dbReference>
<dbReference type="EMBL" id="FORR01000010">
    <property type="protein sequence ID" value="SFJ47024.1"/>
    <property type="molecule type" value="Genomic_DNA"/>
</dbReference>
<dbReference type="Pfam" id="PF02780">
    <property type="entry name" value="Transketolase_C"/>
    <property type="match status" value="1"/>
</dbReference>
<reference evidence="5 6" key="1">
    <citation type="submission" date="2016-10" db="EMBL/GenBank/DDBJ databases">
        <authorList>
            <person name="de Groot N.N."/>
        </authorList>
    </citation>
    <scope>NUCLEOTIDE SEQUENCE [LARGE SCALE GENOMIC DNA]</scope>
    <source>
        <strain evidence="5 6">DSM 44778</strain>
    </source>
</reference>
<dbReference type="Gene3D" id="3.40.50.920">
    <property type="match status" value="1"/>
</dbReference>
<comment type="cofactor">
    <cofactor evidence="1">
        <name>thiamine diphosphate</name>
        <dbReference type="ChEBI" id="CHEBI:58937"/>
    </cofactor>
</comment>
<dbReference type="InterPro" id="IPR005475">
    <property type="entry name" value="Transketolase-like_Pyr-bd"/>
</dbReference>
<keyword evidence="6" id="KW-1185">Reference proteome</keyword>
<dbReference type="SUPFAM" id="SSF52518">
    <property type="entry name" value="Thiamin diphosphate-binding fold (THDP-binding)"/>
    <property type="match status" value="1"/>
</dbReference>
<dbReference type="SMART" id="SM00861">
    <property type="entry name" value="Transket_pyr"/>
    <property type="match status" value="1"/>
</dbReference>
<dbReference type="Pfam" id="PF02779">
    <property type="entry name" value="Transket_pyr"/>
    <property type="match status" value="1"/>
</dbReference>
<accession>A0A1I3RK76</accession>
<protein>
    <submittedName>
        <fullName evidence="5">Pyruvate dehydrogenase E1 component beta subunit</fullName>
    </submittedName>
</protein>
<name>A0A1I3RK76_9BACL</name>
<keyword evidence="5" id="KW-0670">Pyruvate</keyword>
<dbReference type="FunFam" id="3.40.50.920:FF:000001">
    <property type="entry name" value="Pyruvate dehydrogenase E1 beta subunit"/>
    <property type="match status" value="1"/>
</dbReference>
<dbReference type="InterPro" id="IPR033248">
    <property type="entry name" value="Transketolase_C"/>
</dbReference>